<dbReference type="CDD" id="cd00003">
    <property type="entry name" value="PNPsynthase"/>
    <property type="match status" value="1"/>
</dbReference>
<dbReference type="InterPro" id="IPR036130">
    <property type="entry name" value="Pyridoxine-5'_phos_synth"/>
</dbReference>
<accession>A0A7C6EHX0</accession>
<dbReference type="GO" id="GO:0033856">
    <property type="term" value="F:pyridoxine 5'-phosphate synthase activity"/>
    <property type="evidence" value="ECO:0007669"/>
    <property type="project" value="UniProtKB-UniRule"/>
</dbReference>
<dbReference type="GO" id="GO:0008615">
    <property type="term" value="P:pyridoxine biosynthetic process"/>
    <property type="evidence" value="ECO:0007669"/>
    <property type="project" value="UniProtKB-UniRule"/>
</dbReference>
<dbReference type="NCBIfam" id="TIGR00559">
    <property type="entry name" value="pdxJ"/>
    <property type="match status" value="1"/>
</dbReference>
<comment type="function">
    <text evidence="4">Catalyzes the complicated ring closure reaction between the two acyclic compounds 1-deoxy-D-xylulose-5-phosphate (DXP) and 3-amino-2-oxopropyl phosphate (1-amino-acetone-3-phosphate or AAP) to form pyridoxine 5'-phosphate (PNP) and inorganic phosphate.</text>
</comment>
<comment type="subcellular location">
    <subcellularLocation>
        <location evidence="4">Cytoplasm</location>
    </subcellularLocation>
</comment>
<protein>
    <recommendedName>
        <fullName evidence="4 5">Pyridoxine 5'-phosphate synthase</fullName>
        <shortName evidence="4">PNP synthase</shortName>
        <ecNumber evidence="4 5">2.6.99.2</ecNumber>
    </recommendedName>
</protein>
<evidence type="ECO:0000256" key="5">
    <source>
        <dbReference type="NCBIfam" id="TIGR00559"/>
    </source>
</evidence>
<feature type="active site" description="Proton acceptor" evidence="4">
    <location>
        <position position="42"/>
    </location>
</feature>
<dbReference type="InterPro" id="IPR004569">
    <property type="entry name" value="PyrdxlP_synth_PdxJ"/>
</dbReference>
<dbReference type="Pfam" id="PF03740">
    <property type="entry name" value="PdxJ"/>
    <property type="match status" value="1"/>
</dbReference>
<evidence type="ECO:0000256" key="4">
    <source>
        <dbReference type="HAMAP-Rule" id="MF_00279"/>
    </source>
</evidence>
<feature type="binding site" evidence="4">
    <location>
        <position position="188"/>
    </location>
    <ligand>
        <name>3-amino-2-oxopropyl phosphate</name>
        <dbReference type="ChEBI" id="CHEBI:57279"/>
    </ligand>
</feature>
<feature type="binding site" evidence="4">
    <location>
        <position position="6"/>
    </location>
    <ligand>
        <name>3-amino-2-oxopropyl phosphate</name>
        <dbReference type="ChEBI" id="CHEBI:57279"/>
    </ligand>
</feature>
<keyword evidence="3 4" id="KW-0664">Pyridoxine biosynthesis</keyword>
<feature type="active site" description="Proton donor" evidence="4">
    <location>
        <position position="187"/>
    </location>
</feature>
<dbReference type="UniPathway" id="UPA00244">
    <property type="reaction ID" value="UER00313"/>
</dbReference>
<feature type="binding site" evidence="4">
    <location>
        <begin position="209"/>
        <end position="210"/>
    </location>
    <ligand>
        <name>3-amino-2-oxopropyl phosphate</name>
        <dbReference type="ChEBI" id="CHEBI:57279"/>
    </ligand>
</feature>
<feature type="binding site" evidence="4">
    <location>
        <position position="49"/>
    </location>
    <ligand>
        <name>1-deoxy-D-xylulose 5-phosphate</name>
        <dbReference type="ChEBI" id="CHEBI:57792"/>
    </ligand>
</feature>
<comment type="catalytic activity">
    <reaction evidence="4">
        <text>3-amino-2-oxopropyl phosphate + 1-deoxy-D-xylulose 5-phosphate = pyridoxine 5'-phosphate + phosphate + 2 H2O + H(+)</text>
        <dbReference type="Rhea" id="RHEA:15265"/>
        <dbReference type="ChEBI" id="CHEBI:15377"/>
        <dbReference type="ChEBI" id="CHEBI:15378"/>
        <dbReference type="ChEBI" id="CHEBI:43474"/>
        <dbReference type="ChEBI" id="CHEBI:57279"/>
        <dbReference type="ChEBI" id="CHEBI:57792"/>
        <dbReference type="ChEBI" id="CHEBI:58589"/>
        <dbReference type="EC" id="2.6.99.2"/>
    </reaction>
</comment>
<evidence type="ECO:0000256" key="1">
    <source>
        <dbReference type="ARBA" id="ARBA00022490"/>
    </source>
</evidence>
<dbReference type="PANTHER" id="PTHR30456">
    <property type="entry name" value="PYRIDOXINE 5'-PHOSPHATE SYNTHASE"/>
    <property type="match status" value="1"/>
</dbReference>
<comment type="subunit">
    <text evidence="4">Homooctamer; tetramer of dimers.</text>
</comment>
<feature type="binding site" evidence="4">
    <location>
        <position position="44"/>
    </location>
    <ligand>
        <name>1-deoxy-D-xylulose 5-phosphate</name>
        <dbReference type="ChEBI" id="CHEBI:57792"/>
    </ligand>
</feature>
<proteinExistence type="inferred from homology"/>
<evidence type="ECO:0000256" key="3">
    <source>
        <dbReference type="ARBA" id="ARBA00023096"/>
    </source>
</evidence>
<comment type="pathway">
    <text evidence="4">Cofactor biosynthesis; pyridoxine 5'-phosphate biosynthesis; pyridoxine 5'-phosphate from D-erythrose 4-phosphate: step 5/5.</text>
</comment>
<feature type="site" description="Transition state stabilizer" evidence="4">
    <location>
        <position position="150"/>
    </location>
</feature>
<feature type="active site" description="Proton acceptor" evidence="4">
    <location>
        <position position="69"/>
    </location>
</feature>
<dbReference type="AlphaFoldDB" id="A0A7C6EHX0"/>
<dbReference type="EMBL" id="DTHJ01000070">
    <property type="protein sequence ID" value="HHS62642.1"/>
    <property type="molecule type" value="Genomic_DNA"/>
</dbReference>
<dbReference type="EC" id="2.6.99.2" evidence="4 5"/>
<organism evidence="6">
    <name type="scientific">candidate division WOR-3 bacterium</name>
    <dbReference type="NCBI Taxonomy" id="2052148"/>
    <lineage>
        <taxon>Bacteria</taxon>
        <taxon>Bacteria division WOR-3</taxon>
    </lineage>
</organism>
<comment type="similarity">
    <text evidence="4">Belongs to the PNP synthase family.</text>
</comment>
<keyword evidence="2 4" id="KW-0808">Transferase</keyword>
<dbReference type="SUPFAM" id="SSF63892">
    <property type="entry name" value="Pyridoxine 5'-phosphate synthase"/>
    <property type="match status" value="1"/>
</dbReference>
<reference evidence="6" key="1">
    <citation type="journal article" date="2020" name="mSystems">
        <title>Genome- and Community-Level Interaction Insights into Carbon Utilization and Element Cycling Functions of Hydrothermarchaeota in Hydrothermal Sediment.</title>
        <authorList>
            <person name="Zhou Z."/>
            <person name="Liu Y."/>
            <person name="Xu W."/>
            <person name="Pan J."/>
            <person name="Luo Z.H."/>
            <person name="Li M."/>
        </authorList>
    </citation>
    <scope>NUCLEOTIDE SEQUENCE [LARGE SCALE GENOMIC DNA]</scope>
    <source>
        <strain evidence="6">SpSt-783</strain>
    </source>
</reference>
<keyword evidence="1 4" id="KW-0963">Cytoplasm</keyword>
<dbReference type="NCBIfam" id="NF003625">
    <property type="entry name" value="PRK05265.1-3"/>
    <property type="match status" value="1"/>
</dbReference>
<name>A0A7C6EHX0_UNCW3</name>
<dbReference type="PANTHER" id="PTHR30456:SF0">
    <property type="entry name" value="PYRIDOXINE 5'-PHOSPHATE SYNTHASE"/>
    <property type="match status" value="1"/>
</dbReference>
<sequence>MELSVNIDHIATLREARKEKFPDPVFAAVEAELGGADGITVHLRGDRRHIKERDLKLLREIIKTELNLEMAVTEEMLQIACSVKPDRVTLVPESPGEVTTQGGLNLINLKGDLTGFIKRLKETGIRVGVFIDPDIFQINEAIKVGAEYIEINTNEYSKNPENKNEIEKISEVAKRANGTGLSVHAGHGIDYKNIAKLLGIKEITGYSIGFAIVARAVFVGLRQATEEMVKIIKGVK</sequence>
<dbReference type="HAMAP" id="MF_00279">
    <property type="entry name" value="PdxJ"/>
    <property type="match status" value="1"/>
</dbReference>
<comment type="caution">
    <text evidence="6">The sequence shown here is derived from an EMBL/GenBank/DDBJ whole genome shotgun (WGS) entry which is preliminary data.</text>
</comment>
<evidence type="ECO:0000313" key="6">
    <source>
        <dbReference type="EMBL" id="HHS62642.1"/>
    </source>
</evidence>
<dbReference type="GO" id="GO:0005829">
    <property type="term" value="C:cytosol"/>
    <property type="evidence" value="ECO:0007669"/>
    <property type="project" value="TreeGrafter"/>
</dbReference>
<dbReference type="NCBIfam" id="NF003627">
    <property type="entry name" value="PRK05265.1-5"/>
    <property type="match status" value="1"/>
</dbReference>
<feature type="binding site" evidence="4">
    <location>
        <position position="17"/>
    </location>
    <ligand>
        <name>3-amino-2-oxopropyl phosphate</name>
        <dbReference type="ChEBI" id="CHEBI:57279"/>
    </ligand>
</feature>
<evidence type="ECO:0000256" key="2">
    <source>
        <dbReference type="ARBA" id="ARBA00022679"/>
    </source>
</evidence>
<dbReference type="InterPro" id="IPR013785">
    <property type="entry name" value="Aldolase_TIM"/>
</dbReference>
<gene>
    <name evidence="4" type="primary">pdxJ</name>
    <name evidence="6" type="ORF">ENV70_03360</name>
</gene>
<feature type="binding site" evidence="4">
    <location>
        <position position="99"/>
    </location>
    <ligand>
        <name>1-deoxy-D-xylulose 5-phosphate</name>
        <dbReference type="ChEBI" id="CHEBI:57792"/>
    </ligand>
</feature>
<feature type="binding site" evidence="4">
    <location>
        <begin position="8"/>
        <end position="9"/>
    </location>
    <ligand>
        <name>1-deoxy-D-xylulose 5-phosphate</name>
        <dbReference type="ChEBI" id="CHEBI:57792"/>
    </ligand>
</feature>
<dbReference type="Gene3D" id="3.20.20.70">
    <property type="entry name" value="Aldolase class I"/>
    <property type="match status" value="1"/>
</dbReference>